<feature type="transmembrane region" description="Helical" evidence="1">
    <location>
        <begin position="46"/>
        <end position="65"/>
    </location>
</feature>
<dbReference type="PROSITE" id="PS00284">
    <property type="entry name" value="SERPIN"/>
    <property type="match status" value="1"/>
</dbReference>
<dbReference type="EMBL" id="JACXXH010000004">
    <property type="protein sequence ID" value="MBD3863427.1"/>
    <property type="molecule type" value="Genomic_DNA"/>
</dbReference>
<evidence type="ECO:0000256" key="1">
    <source>
        <dbReference type="SAM" id="Phobius"/>
    </source>
</evidence>
<feature type="transmembrane region" description="Helical" evidence="1">
    <location>
        <begin position="132"/>
        <end position="154"/>
    </location>
</feature>
<evidence type="ECO:0000313" key="2">
    <source>
        <dbReference type="EMBL" id="MBD3863427.1"/>
    </source>
</evidence>
<feature type="transmembrane region" description="Helical" evidence="1">
    <location>
        <begin position="106"/>
        <end position="126"/>
    </location>
</feature>
<keyword evidence="1" id="KW-0472">Membrane</keyword>
<evidence type="ECO:0000313" key="3">
    <source>
        <dbReference type="Proteomes" id="UP000627521"/>
    </source>
</evidence>
<organism evidence="2 3">
    <name type="scientific">Olleya marilimosa</name>
    <dbReference type="NCBI Taxonomy" id="272164"/>
    <lineage>
        <taxon>Bacteria</taxon>
        <taxon>Pseudomonadati</taxon>
        <taxon>Bacteroidota</taxon>
        <taxon>Flavobacteriia</taxon>
        <taxon>Flavobacteriales</taxon>
        <taxon>Flavobacteriaceae</taxon>
    </lineage>
</organism>
<accession>A0ABR8LZM9</accession>
<sequence length="164" mass="19190">MADAFDLYYNQPFIVEIYSVIKMSAFFLLCINLYKKIRHQKLGNSITGLFITVVIINILIGYKAVSEISTLLEYSQLLSIQLYWMVCVFSGALAAKFYFCNDSDKAVYFVAFTFLFIFTDLSGFIANFFEAYIFFYFERVLYFLGFMTLGYYLFFTSKAEIKHN</sequence>
<keyword evidence="1" id="KW-0812">Transmembrane</keyword>
<gene>
    <name evidence="2" type="ORF">IEG06_08185</name>
</gene>
<proteinExistence type="predicted"/>
<feature type="transmembrane region" description="Helical" evidence="1">
    <location>
        <begin position="77"/>
        <end position="99"/>
    </location>
</feature>
<keyword evidence="3" id="KW-1185">Reference proteome</keyword>
<protein>
    <submittedName>
        <fullName evidence="2">Uncharacterized protein</fullName>
    </submittedName>
</protein>
<reference evidence="2 3" key="1">
    <citation type="submission" date="2020-09" db="EMBL/GenBank/DDBJ databases">
        <title>Bacillus nautilus sp. nov., Chryseoglobus crepusculi sp. nov, and Psychrobacter noctis sp. nov., isolated from deep-sea sponges from the equatorial Atlantic.</title>
        <authorList>
            <person name="Stennett H.L."/>
            <person name="Williams S.E."/>
        </authorList>
    </citation>
    <scope>NUCLEOTIDE SEQUENCE [LARGE SCALE GENOMIC DNA]</scope>
    <source>
        <strain evidence="2 3">28M-24</strain>
    </source>
</reference>
<dbReference type="InterPro" id="IPR023795">
    <property type="entry name" value="Serpin_CS"/>
</dbReference>
<keyword evidence="1" id="KW-1133">Transmembrane helix</keyword>
<dbReference type="Proteomes" id="UP000627521">
    <property type="component" value="Unassembled WGS sequence"/>
</dbReference>
<feature type="transmembrane region" description="Helical" evidence="1">
    <location>
        <begin position="12"/>
        <end position="34"/>
    </location>
</feature>
<comment type="caution">
    <text evidence="2">The sequence shown here is derived from an EMBL/GenBank/DDBJ whole genome shotgun (WGS) entry which is preliminary data.</text>
</comment>
<name>A0ABR8LZM9_9FLAO</name>